<evidence type="ECO:0000259" key="5">
    <source>
        <dbReference type="PROSITE" id="PS50275"/>
    </source>
</evidence>
<dbReference type="PROSITE" id="PS50275">
    <property type="entry name" value="SAC"/>
    <property type="match status" value="1"/>
</dbReference>
<gene>
    <name evidence="6" type="ORF">ABVK25_003808</name>
</gene>
<dbReference type="InterPro" id="IPR002013">
    <property type="entry name" value="SAC_dom"/>
</dbReference>
<evidence type="ECO:0000256" key="1">
    <source>
        <dbReference type="ARBA" id="ARBA00004308"/>
    </source>
</evidence>
<keyword evidence="7" id="KW-1185">Reference proteome</keyword>
<dbReference type="Pfam" id="PF02383">
    <property type="entry name" value="Syja_N"/>
    <property type="match status" value="1"/>
</dbReference>
<feature type="compositionally biased region" description="Basic and acidic residues" evidence="4">
    <location>
        <begin position="808"/>
        <end position="826"/>
    </location>
</feature>
<organism evidence="6 7">
    <name type="scientific">Lepraria finkii</name>
    <dbReference type="NCBI Taxonomy" id="1340010"/>
    <lineage>
        <taxon>Eukaryota</taxon>
        <taxon>Fungi</taxon>
        <taxon>Dikarya</taxon>
        <taxon>Ascomycota</taxon>
        <taxon>Pezizomycotina</taxon>
        <taxon>Lecanoromycetes</taxon>
        <taxon>OSLEUM clade</taxon>
        <taxon>Lecanoromycetidae</taxon>
        <taxon>Lecanorales</taxon>
        <taxon>Lecanorineae</taxon>
        <taxon>Stereocaulaceae</taxon>
        <taxon>Lepraria</taxon>
    </lineage>
</organism>
<evidence type="ECO:0000256" key="3">
    <source>
        <dbReference type="ARBA" id="ARBA00023136"/>
    </source>
</evidence>
<dbReference type="Proteomes" id="UP001590951">
    <property type="component" value="Unassembled WGS sequence"/>
</dbReference>
<protein>
    <recommendedName>
        <fullName evidence="5">SAC domain-containing protein</fullName>
    </recommendedName>
</protein>
<feature type="region of interest" description="Disordered" evidence="4">
    <location>
        <begin position="82"/>
        <end position="132"/>
    </location>
</feature>
<feature type="compositionally biased region" description="Polar residues" evidence="4">
    <location>
        <begin position="1"/>
        <end position="12"/>
    </location>
</feature>
<keyword evidence="2" id="KW-0378">Hydrolase</keyword>
<dbReference type="InterPro" id="IPR043573">
    <property type="entry name" value="Fig4-like"/>
</dbReference>
<feature type="domain" description="SAC" evidence="5">
    <location>
        <begin position="283"/>
        <end position="642"/>
    </location>
</feature>
<proteinExistence type="predicted"/>
<evidence type="ECO:0000256" key="2">
    <source>
        <dbReference type="ARBA" id="ARBA00022801"/>
    </source>
</evidence>
<keyword evidence="3" id="KW-0472">Membrane</keyword>
<feature type="region of interest" description="Disordered" evidence="4">
    <location>
        <begin position="808"/>
        <end position="828"/>
    </location>
</feature>
<dbReference type="PANTHER" id="PTHR45738:SF5">
    <property type="entry name" value="POLYPHOSPHOINOSITIDE PHOSPHATASE"/>
    <property type="match status" value="1"/>
</dbReference>
<dbReference type="PANTHER" id="PTHR45738">
    <property type="entry name" value="POLYPHOSPHOINOSITIDE PHOSPHATASE"/>
    <property type="match status" value="1"/>
</dbReference>
<dbReference type="EMBL" id="JBHFEH010000009">
    <property type="protein sequence ID" value="KAL2056165.1"/>
    <property type="molecule type" value="Genomic_DNA"/>
</dbReference>
<name>A0ABR4BE77_9LECA</name>
<feature type="region of interest" description="Disordered" evidence="4">
    <location>
        <begin position="1"/>
        <end position="69"/>
    </location>
</feature>
<evidence type="ECO:0000313" key="7">
    <source>
        <dbReference type="Proteomes" id="UP001590951"/>
    </source>
</evidence>
<comment type="subcellular location">
    <subcellularLocation>
        <location evidence="1">Endomembrane system</location>
    </subcellularLocation>
</comment>
<evidence type="ECO:0000313" key="6">
    <source>
        <dbReference type="EMBL" id="KAL2056165.1"/>
    </source>
</evidence>
<accession>A0ABR4BE77</accession>
<reference evidence="6 7" key="1">
    <citation type="submission" date="2024-09" db="EMBL/GenBank/DDBJ databases">
        <title>Rethinking Asexuality: The Enigmatic Case of Functional Sexual Genes in Lepraria (Stereocaulaceae).</title>
        <authorList>
            <person name="Doellman M."/>
            <person name="Sun Y."/>
            <person name="Barcenas-Pena A."/>
            <person name="Lumbsch H.T."/>
            <person name="Grewe F."/>
        </authorList>
    </citation>
    <scope>NUCLEOTIDE SEQUENCE [LARGE SCALE GENOMIC DNA]</scope>
    <source>
        <strain evidence="6 7">Grewe 0041</strain>
    </source>
</reference>
<sequence length="1019" mass="116262">MEDNQAHQQHMTSGDGRKISQQHAASISEPTSPNAPPPAAIDYGQSKIRETSNSIEPSMIGKEDMHHESTDTQMIADVMPFPRLSNDVPSTPKPAGPQTHSDDEDEEPPTAKSFPRSMSPASTAQRNRGAEYKKVGEDGVCQMHRFSLYETASRYYLVGTDVGECKFRILKIDRTADSGELSIAEDDIVYTRKEMNQILNAVDDGNKATGGLKLRCSIWGLLGFIRFTGAYYMLLVTKKSQVAMIGGHYIYKMDATELVSLTMPSSRFKLDRDPEEARFVGILNNLDLSRSFYFSYSYDITRTLQHNIFRERQNLQRGEEETPLNHRNSMFIWNQHLLEQATSAFKTTYDWCLPIVHGFVDQTTLRVFGRTVHITLIARRSRFFAGARFLKRGANDLGYVANDVETEQIVSEMLTTSFHSPGPELFANPRYTSYVQHRGSIPLYWTQDNSGVSPKPAIELNLVDPFYSAAGLHFDNLFDRYGAPIFVLNLVKSRERTPRESKLLREYGNAISYLNQFLPADKKILYKAWDMSRASKSPDQDVLGTLELIAEGVMTKTGFFHNGSDESGNFSIQNGIARTNCIDCLDRTNAAQFVIGKRAFGHQLHALGIIDDPSIEYDTDALNLFTHMFHDHGDTIAIQYGGSHLVNTTDTYRKTNQWTSHSRDMVESFKRYYNNSFLDKQRQEAYNLFLGNYTFVQGEPMLWDLSTDYYLHHADPRTWSALKQKSYVQWFTPEHLDRPDMPLSTQPHGPYVGKPLSFFDEYWLEYYRPQYFSSFKKMFPFKMNSTYKNLPFKSTAEGKYDLSPFRVRDGNEHASPEKGHQKKEITIPDPDESIADEEISWNARNILQSRSAFLGSLNPPQNGSLALQHSMLKDPHLDDKAATQPLEKPPEEKKTSKDKTVVAQWTLEQFVFNSLNPSVSDKEAHDYQRYIEHPSNIPLVVSNDLPPNPSTEFVMYVNSTFVEPTEEDVTTFGDFLSIAEDPLTVADADITKKRYKAYRQWNKGKSLFKQRVDPSEYVP</sequence>
<evidence type="ECO:0000256" key="4">
    <source>
        <dbReference type="SAM" id="MobiDB-lite"/>
    </source>
</evidence>
<feature type="compositionally biased region" description="Polar residues" evidence="4">
    <location>
        <begin position="19"/>
        <end position="32"/>
    </location>
</feature>
<comment type="caution">
    <text evidence="6">The sequence shown here is derived from an EMBL/GenBank/DDBJ whole genome shotgun (WGS) entry which is preliminary data.</text>
</comment>